<proteinExistence type="predicted"/>
<gene>
    <name evidence="1" type="ORF">A2841_02835</name>
</gene>
<reference evidence="1 2" key="1">
    <citation type="journal article" date="2016" name="Nat. Commun.">
        <title>Thousands of microbial genomes shed light on interconnected biogeochemical processes in an aquifer system.</title>
        <authorList>
            <person name="Anantharaman K."/>
            <person name="Brown C.T."/>
            <person name="Hug L.A."/>
            <person name="Sharon I."/>
            <person name="Castelle C.J."/>
            <person name="Probst A.J."/>
            <person name="Thomas B.C."/>
            <person name="Singh A."/>
            <person name="Wilkins M.J."/>
            <person name="Karaoz U."/>
            <person name="Brodie E.L."/>
            <person name="Williams K.H."/>
            <person name="Hubbard S.S."/>
            <person name="Banfield J.F."/>
        </authorList>
    </citation>
    <scope>NUCLEOTIDE SEQUENCE [LARGE SCALE GENOMIC DNA]</scope>
</reference>
<sequence>MSLTHGAERAPKSKFVGGEEYDERVSRCTRCSGQTAFFVHLKMGEKPKPLEEKKMICEGNCHGRETLHRITSFRTFVA</sequence>
<comment type="caution">
    <text evidence="1">The sequence shown here is derived from an EMBL/GenBank/DDBJ whole genome shotgun (WGS) entry which is preliminary data.</text>
</comment>
<dbReference type="Proteomes" id="UP000178249">
    <property type="component" value="Unassembled WGS sequence"/>
</dbReference>
<protein>
    <submittedName>
        <fullName evidence="1">Uncharacterized protein</fullName>
    </submittedName>
</protein>
<accession>A0A1F6C547</accession>
<evidence type="ECO:0000313" key="2">
    <source>
        <dbReference type="Proteomes" id="UP000178249"/>
    </source>
</evidence>
<dbReference type="AlphaFoldDB" id="A0A1F6C547"/>
<name>A0A1F6C547_9BACT</name>
<evidence type="ECO:0000313" key="1">
    <source>
        <dbReference type="EMBL" id="OGG44289.1"/>
    </source>
</evidence>
<dbReference type="EMBL" id="MFKP01000014">
    <property type="protein sequence ID" value="OGG44289.1"/>
    <property type="molecule type" value="Genomic_DNA"/>
</dbReference>
<organism evidence="1 2">
    <name type="scientific">Candidatus Kaiserbacteria bacterium RIFCSPHIGHO2_01_FULL_48_10</name>
    <dbReference type="NCBI Taxonomy" id="1798476"/>
    <lineage>
        <taxon>Bacteria</taxon>
        <taxon>Candidatus Kaiseribacteriota</taxon>
    </lineage>
</organism>